<dbReference type="RefSeq" id="XP_060362523.1">
    <property type="nucleotide sequence ID" value="XM_060515812.1"/>
</dbReference>
<dbReference type="Proteomes" id="UP001244207">
    <property type="component" value="Unassembled WGS sequence"/>
</dbReference>
<accession>A0AAD8UJ38</accession>
<sequence length="184" mass="20638">MRRRPRENALCQKSRTKSRRPLAYRIPRFSTPTPTSQHPTTKNHQTHRPLTHPSSQKTTHQTSQLLPQNIMAKAKKEKLAINSYTLNLPSNSTSSPQHHSLIPKPYLTLPSILNIIPLQPFITSTPLTALTSPAYSDPISDLYSGAHTLQLLAYLIAHVLVSSIIYFLTSPECHAVPPRLQLTI</sequence>
<feature type="compositionally biased region" description="Polar residues" evidence="1">
    <location>
        <begin position="52"/>
        <end position="63"/>
    </location>
</feature>
<evidence type="ECO:0000313" key="3">
    <source>
        <dbReference type="EMBL" id="KAK1722468.1"/>
    </source>
</evidence>
<dbReference type="AlphaFoldDB" id="A0AAD8UJ38"/>
<keyword evidence="2" id="KW-0812">Transmembrane</keyword>
<comment type="caution">
    <text evidence="3">The sequence shown here is derived from an EMBL/GenBank/DDBJ whole genome shotgun (WGS) entry which is preliminary data.</text>
</comment>
<feature type="transmembrane region" description="Helical" evidence="2">
    <location>
        <begin position="151"/>
        <end position="169"/>
    </location>
</feature>
<dbReference type="GeneID" id="85399710"/>
<protein>
    <submittedName>
        <fullName evidence="3">Uncharacterized protein</fullName>
    </submittedName>
</protein>
<proteinExistence type="predicted"/>
<name>A0AAD8UJ38_GLOAC</name>
<keyword evidence="4" id="KW-1185">Reference proteome</keyword>
<reference evidence="3" key="1">
    <citation type="submission" date="2021-12" db="EMBL/GenBank/DDBJ databases">
        <title>Comparative genomics, transcriptomics and evolutionary studies reveal genomic signatures of adaptation to plant cell wall in hemibiotrophic fungi.</title>
        <authorList>
            <consortium name="DOE Joint Genome Institute"/>
            <person name="Baroncelli R."/>
            <person name="Diaz J.F."/>
            <person name="Benocci T."/>
            <person name="Peng M."/>
            <person name="Battaglia E."/>
            <person name="Haridas S."/>
            <person name="Andreopoulos W."/>
            <person name="Labutti K."/>
            <person name="Pangilinan J."/>
            <person name="Floch G.L."/>
            <person name="Makela M.R."/>
            <person name="Henrissat B."/>
            <person name="Grigoriev I.V."/>
            <person name="Crouch J.A."/>
            <person name="De Vries R.P."/>
            <person name="Sukno S.A."/>
            <person name="Thon M.R."/>
        </authorList>
    </citation>
    <scope>NUCLEOTIDE SEQUENCE</scope>
    <source>
        <strain evidence="3">CBS 112980</strain>
    </source>
</reference>
<evidence type="ECO:0000256" key="2">
    <source>
        <dbReference type="SAM" id="Phobius"/>
    </source>
</evidence>
<organism evidence="3 4">
    <name type="scientific">Glomerella acutata</name>
    <name type="common">Colletotrichum acutatum</name>
    <dbReference type="NCBI Taxonomy" id="27357"/>
    <lineage>
        <taxon>Eukaryota</taxon>
        <taxon>Fungi</taxon>
        <taxon>Dikarya</taxon>
        <taxon>Ascomycota</taxon>
        <taxon>Pezizomycotina</taxon>
        <taxon>Sordariomycetes</taxon>
        <taxon>Hypocreomycetidae</taxon>
        <taxon>Glomerellales</taxon>
        <taxon>Glomerellaceae</taxon>
        <taxon>Colletotrichum</taxon>
        <taxon>Colletotrichum acutatum species complex</taxon>
    </lineage>
</organism>
<dbReference type="EMBL" id="JAHMHS010000079">
    <property type="protein sequence ID" value="KAK1722468.1"/>
    <property type="molecule type" value="Genomic_DNA"/>
</dbReference>
<evidence type="ECO:0000256" key="1">
    <source>
        <dbReference type="SAM" id="MobiDB-lite"/>
    </source>
</evidence>
<feature type="region of interest" description="Disordered" evidence="1">
    <location>
        <begin position="1"/>
        <end position="63"/>
    </location>
</feature>
<feature type="compositionally biased region" description="Low complexity" evidence="1">
    <location>
        <begin position="30"/>
        <end position="40"/>
    </location>
</feature>
<keyword evidence="2" id="KW-1133">Transmembrane helix</keyword>
<evidence type="ECO:0000313" key="4">
    <source>
        <dbReference type="Proteomes" id="UP001244207"/>
    </source>
</evidence>
<gene>
    <name evidence="3" type="ORF">BDZ83DRAFT_794355</name>
</gene>
<keyword evidence="2" id="KW-0472">Membrane</keyword>